<proteinExistence type="predicted"/>
<protein>
    <submittedName>
        <fullName evidence="1">Uncharacterized protein</fullName>
    </submittedName>
</protein>
<dbReference type="OrthoDB" id="116700at2"/>
<evidence type="ECO:0000313" key="2">
    <source>
        <dbReference type="Proteomes" id="UP000238701"/>
    </source>
</evidence>
<organism evidence="1 2">
    <name type="scientific">Candidatus Sulfotelmatobacter kueseliae</name>
    <dbReference type="NCBI Taxonomy" id="2042962"/>
    <lineage>
        <taxon>Bacteria</taxon>
        <taxon>Pseudomonadati</taxon>
        <taxon>Acidobacteriota</taxon>
        <taxon>Terriglobia</taxon>
        <taxon>Terriglobales</taxon>
        <taxon>Candidatus Korobacteraceae</taxon>
        <taxon>Candidatus Sulfotelmatobacter</taxon>
    </lineage>
</organism>
<dbReference type="EMBL" id="OMOD01000149">
    <property type="protein sequence ID" value="SPF44600.1"/>
    <property type="molecule type" value="Genomic_DNA"/>
</dbReference>
<accession>A0A2U3KYC8</accession>
<reference evidence="2" key="1">
    <citation type="submission" date="2018-02" db="EMBL/GenBank/DDBJ databases">
        <authorList>
            <person name="Hausmann B."/>
        </authorList>
    </citation>
    <scope>NUCLEOTIDE SEQUENCE [LARGE SCALE GENOMIC DNA]</scope>
    <source>
        <strain evidence="2">Peat soil MAG SbA1</strain>
    </source>
</reference>
<name>A0A2U3KYC8_9BACT</name>
<gene>
    <name evidence="1" type="ORF">SBA1_540015</name>
</gene>
<evidence type="ECO:0000313" key="1">
    <source>
        <dbReference type="EMBL" id="SPF44600.1"/>
    </source>
</evidence>
<dbReference type="AlphaFoldDB" id="A0A2U3KYC8"/>
<sequence>MPGTDDCTKKAGSHRRPRLRRAPGSIAFVGLLLLGSLPLLGAQPATVTFSLNFPDSDPDHYSISVQSDGNAVYECSGKISNESDDREAYQAAFKFTEATRARIFDLAAQAGYFAGKIDSGKKNLAFTGSKRLAYKDAQRDFVADYNFSPQPAVQQLTALFQSVATTVDFGRRLTYYHRYQKLALDDELKRMEEQARRGDLAELQAVRPILEEIFDDPSVMNVVRARAQRIMEMGKSDAARPR</sequence>
<dbReference type="Proteomes" id="UP000238701">
    <property type="component" value="Unassembled WGS sequence"/>
</dbReference>